<feature type="region of interest" description="Disordered" evidence="1">
    <location>
        <begin position="102"/>
        <end position="131"/>
    </location>
</feature>
<gene>
    <name evidence="2" type="ORF">EB796_012852</name>
</gene>
<proteinExistence type="predicted"/>
<dbReference type="AlphaFoldDB" id="A0A7J7JS95"/>
<dbReference type="EMBL" id="VXIV02001900">
    <property type="protein sequence ID" value="KAF6028867.1"/>
    <property type="molecule type" value="Genomic_DNA"/>
</dbReference>
<feature type="compositionally biased region" description="Acidic residues" evidence="1">
    <location>
        <begin position="108"/>
        <end position="117"/>
    </location>
</feature>
<keyword evidence="3" id="KW-1185">Reference proteome</keyword>
<name>A0A7J7JS95_BUGNE</name>
<sequence length="198" mass="22438">MSASRKEKIASSFIDVQLSAPESKLHSNADRYRFNEYSSSQSVAGVLQRPPHYSSNLTSAVYRQRSTLSSKGVTVLQKQETIPEIQKDSFLLSCTKEYMPPLSHDSDSEYDTDLEEDFPPKRCPPPTHSNPRSQVDFYKAVCSRVGIIPISSYEKNIDKEECILNYRKINGVESKALSLPLQVSKQLILEMQREDNSN</sequence>
<organism evidence="2 3">
    <name type="scientific">Bugula neritina</name>
    <name type="common">Brown bryozoan</name>
    <name type="synonym">Sertularia neritina</name>
    <dbReference type="NCBI Taxonomy" id="10212"/>
    <lineage>
        <taxon>Eukaryota</taxon>
        <taxon>Metazoa</taxon>
        <taxon>Spiralia</taxon>
        <taxon>Lophotrochozoa</taxon>
        <taxon>Bryozoa</taxon>
        <taxon>Gymnolaemata</taxon>
        <taxon>Cheilostomatida</taxon>
        <taxon>Flustrina</taxon>
        <taxon>Buguloidea</taxon>
        <taxon>Bugulidae</taxon>
        <taxon>Bugula</taxon>
    </lineage>
</organism>
<evidence type="ECO:0000313" key="2">
    <source>
        <dbReference type="EMBL" id="KAF6028867.1"/>
    </source>
</evidence>
<evidence type="ECO:0000313" key="3">
    <source>
        <dbReference type="Proteomes" id="UP000593567"/>
    </source>
</evidence>
<reference evidence="2" key="1">
    <citation type="submission" date="2020-06" db="EMBL/GenBank/DDBJ databases">
        <title>Draft genome of Bugula neritina, a colonial animal packing powerful symbionts and potential medicines.</title>
        <authorList>
            <person name="Rayko M."/>
        </authorList>
    </citation>
    <scope>NUCLEOTIDE SEQUENCE [LARGE SCALE GENOMIC DNA]</scope>
    <source>
        <strain evidence="2">Kwan_BN1</strain>
    </source>
</reference>
<accession>A0A7J7JS95</accession>
<evidence type="ECO:0000256" key="1">
    <source>
        <dbReference type="SAM" id="MobiDB-lite"/>
    </source>
</evidence>
<comment type="caution">
    <text evidence="2">The sequence shown here is derived from an EMBL/GenBank/DDBJ whole genome shotgun (WGS) entry which is preliminary data.</text>
</comment>
<dbReference type="Proteomes" id="UP000593567">
    <property type="component" value="Unassembled WGS sequence"/>
</dbReference>
<protein>
    <submittedName>
        <fullName evidence="2">Uncharacterized protein</fullName>
    </submittedName>
</protein>